<reference evidence="2 3" key="1">
    <citation type="journal article" date="2019" name="Int. J. Syst. Evol. Microbiol.">
        <title>The Global Catalogue of Microorganisms (GCM) 10K type strain sequencing project: providing services to taxonomists for standard genome sequencing and annotation.</title>
        <authorList>
            <consortium name="The Broad Institute Genomics Platform"/>
            <consortium name="The Broad Institute Genome Sequencing Center for Infectious Disease"/>
            <person name="Wu L."/>
            <person name="Ma J."/>
        </authorList>
    </citation>
    <scope>NUCLEOTIDE SEQUENCE [LARGE SCALE GENOMIC DNA]</scope>
    <source>
        <strain evidence="2 3">JCM 14303</strain>
    </source>
</reference>
<proteinExistence type="predicted"/>
<evidence type="ECO:0000259" key="1">
    <source>
        <dbReference type="Pfam" id="PF08241"/>
    </source>
</evidence>
<dbReference type="InterPro" id="IPR013216">
    <property type="entry name" value="Methyltransf_11"/>
</dbReference>
<feature type="domain" description="Methyltransferase type 11" evidence="1">
    <location>
        <begin position="44"/>
        <end position="131"/>
    </location>
</feature>
<dbReference type="RefSeq" id="WP_344176536.1">
    <property type="nucleotide sequence ID" value="NZ_BAAANC010000002.1"/>
</dbReference>
<dbReference type="SUPFAM" id="SSF53335">
    <property type="entry name" value="S-adenosyl-L-methionine-dependent methyltransferases"/>
    <property type="match status" value="1"/>
</dbReference>
<dbReference type="PANTHER" id="PTHR43861:SF1">
    <property type="entry name" value="TRANS-ACONITATE 2-METHYLTRANSFERASE"/>
    <property type="match status" value="1"/>
</dbReference>
<dbReference type="InterPro" id="IPR029063">
    <property type="entry name" value="SAM-dependent_MTases_sf"/>
</dbReference>
<dbReference type="Proteomes" id="UP001500363">
    <property type="component" value="Unassembled WGS sequence"/>
</dbReference>
<evidence type="ECO:0000313" key="3">
    <source>
        <dbReference type="Proteomes" id="UP001500363"/>
    </source>
</evidence>
<dbReference type="PANTHER" id="PTHR43861">
    <property type="entry name" value="TRANS-ACONITATE 2-METHYLTRANSFERASE-RELATED"/>
    <property type="match status" value="1"/>
</dbReference>
<comment type="caution">
    <text evidence="2">The sequence shown here is derived from an EMBL/GenBank/DDBJ whole genome shotgun (WGS) entry which is preliminary data.</text>
</comment>
<dbReference type="Pfam" id="PF08241">
    <property type="entry name" value="Methyltransf_11"/>
    <property type="match status" value="1"/>
</dbReference>
<organism evidence="2 3">
    <name type="scientific">Kribbella lupini</name>
    <dbReference type="NCBI Taxonomy" id="291602"/>
    <lineage>
        <taxon>Bacteria</taxon>
        <taxon>Bacillati</taxon>
        <taxon>Actinomycetota</taxon>
        <taxon>Actinomycetes</taxon>
        <taxon>Propionibacteriales</taxon>
        <taxon>Kribbellaceae</taxon>
        <taxon>Kribbella</taxon>
    </lineage>
</organism>
<dbReference type="EMBL" id="BAAANC010000002">
    <property type="protein sequence ID" value="GAA1535447.1"/>
    <property type="molecule type" value="Genomic_DNA"/>
</dbReference>
<name>A0ABN2B7D7_9ACTN</name>
<gene>
    <name evidence="2" type="ORF">GCM10009741_42420</name>
</gene>
<keyword evidence="3" id="KW-1185">Reference proteome</keyword>
<sequence>MTDIRSNYARIAATYDGKWADVLAVHAKAVADRLPLTSAGRVAELGCGPGRLLDHLATLAPQARVLGADLTEAMIRRAPAQYGRVVADVQALPFAAGSLEAVVMPFVLFHLPDLPRGLAAVRRALATGGSFGAVTWSGHDPHPAYDVWVRVINEYGAPADPSPQMPSNGVTSDPEKLAAALTTAGFGQVDITVERFRHQPTAAEFLAHSRVIGSMARRLDLLPAERRTACLAAAEEALAELVPEDFVESGTILYSTARAA</sequence>
<protein>
    <recommendedName>
        <fullName evidence="1">Methyltransferase type 11 domain-containing protein</fullName>
    </recommendedName>
</protein>
<accession>A0ABN2B7D7</accession>
<evidence type="ECO:0000313" key="2">
    <source>
        <dbReference type="EMBL" id="GAA1535447.1"/>
    </source>
</evidence>
<dbReference type="CDD" id="cd02440">
    <property type="entry name" value="AdoMet_MTases"/>
    <property type="match status" value="1"/>
</dbReference>
<dbReference type="Gene3D" id="3.40.50.150">
    <property type="entry name" value="Vaccinia Virus protein VP39"/>
    <property type="match status" value="1"/>
</dbReference>